<accession>A0ABR3JA04</accession>
<protein>
    <recommendedName>
        <fullName evidence="8">DUF1793-domain-containing protein</fullName>
    </recommendedName>
</protein>
<dbReference type="InterPro" id="IPR032514">
    <property type="entry name" value="GtaA_central"/>
</dbReference>
<evidence type="ECO:0008006" key="8">
    <source>
        <dbReference type="Google" id="ProtNLM"/>
    </source>
</evidence>
<proteinExistence type="predicted"/>
<evidence type="ECO:0000259" key="5">
    <source>
        <dbReference type="Pfam" id="PF17168"/>
    </source>
</evidence>
<keyword evidence="7" id="KW-1185">Reference proteome</keyword>
<evidence type="ECO:0000256" key="2">
    <source>
        <dbReference type="SAM" id="Phobius"/>
    </source>
</evidence>
<keyword evidence="2" id="KW-0812">Transmembrane</keyword>
<evidence type="ECO:0000256" key="3">
    <source>
        <dbReference type="SAM" id="SignalP"/>
    </source>
</evidence>
<feature type="transmembrane region" description="Helical" evidence="2">
    <location>
        <begin position="715"/>
        <end position="737"/>
    </location>
</feature>
<evidence type="ECO:0000259" key="4">
    <source>
        <dbReference type="Pfam" id="PF16335"/>
    </source>
</evidence>
<dbReference type="Proteomes" id="UP001556367">
    <property type="component" value="Unassembled WGS sequence"/>
</dbReference>
<feature type="domain" description="Glutaminase A central" evidence="4">
    <location>
        <begin position="334"/>
        <end position="684"/>
    </location>
</feature>
<feature type="region of interest" description="Disordered" evidence="1">
    <location>
        <begin position="789"/>
        <end position="834"/>
    </location>
</feature>
<dbReference type="Pfam" id="PF17168">
    <property type="entry name" value="DUF5127"/>
    <property type="match status" value="1"/>
</dbReference>
<sequence length="874" mass="94337">MLTILVLPVLVFLVGNVLASQTFWPADTPLFSRAAYFNANLPTSNLWGDKAPGAWPQCATANRDMGWAGLIRIDGNTFHWLGARIDGNATNMTSFEVTPTRSVFRTQAGPLDMNLTFLTPIEPADISRQSFPFVYLYVDIQSTDGKPHDIQMSSDMEAQWICGDGGVAIHWDTTQTSSSVCHRMAPDTIQAFQDSGEQAKDATLYFATPLRTGLSWQIGDGLVLRDVFNVSGSFNNSQDPGFRHWDDRTPGMALALDLGSITHERVVWAAGVVRNPSAQYIGADSNPQNRTSYYWTKFSTIGEAIDDFLQDFPHALERADAVDQRIISAASSISENYPDLVSLVARRVFGAAEVTVPIMANGSLDSSDVKIFLKDFGFSSRMNPVESIYAALPAILFLNASLAGPFLEPLLDYQSGLNISFALSDLGGTFPAAANIFQPSEARGVEDSGSMLIMMLAHAMYSGDGSLINRYYSLLRRWADYLVGHVINDPVQVTAHASSIGGADSVNLAIKGIIGIQAMSLMSQVMNVTQDAEKYSTSAAALFSQWRNKSFVDDRLLLTFGNSSSGGLIYDLYAHRLLNMSLIDDAVYSGQDSFYRNQLAASGENAGIPVSIASSDVTARLDWTFFTAGATNDSKLRNSFIDLVHKQANNNETRFNFATSFNSSSGAMISGKSSPSLGALFSLLALTLPKQAISITLPQHASPPIPPPHHLSKGAIAGIVVACVIALAAVILVGEVLRRRRRRSQASSLDHAITTPFIAVEQQAHQGRLVSGTGMLKSPLIFADQVQGTASSSNAHTPSAPGSATSGNTSARTWSTAQEPLDTRSGGFGRGYVQPETDLLRSDIEALRTEMERMRMAVEPPPSYGNSSQLGADI</sequence>
<feature type="domain" description="Glutaminase A N-terminal" evidence="5">
    <location>
        <begin position="100"/>
        <end position="328"/>
    </location>
</feature>
<reference evidence="7" key="1">
    <citation type="submission" date="2024-06" db="EMBL/GenBank/DDBJ databases">
        <title>Multi-omics analyses provide insights into the biosynthesis of the anticancer antibiotic pleurotin in Hohenbuehelia grisea.</title>
        <authorList>
            <person name="Weaver J.A."/>
            <person name="Alberti F."/>
        </authorList>
    </citation>
    <scope>NUCLEOTIDE SEQUENCE [LARGE SCALE GENOMIC DNA]</scope>
    <source>
        <strain evidence="7">T-177</strain>
    </source>
</reference>
<evidence type="ECO:0000313" key="6">
    <source>
        <dbReference type="EMBL" id="KAL0952407.1"/>
    </source>
</evidence>
<dbReference type="InterPro" id="IPR033433">
    <property type="entry name" value="GtaA_N"/>
</dbReference>
<dbReference type="SUPFAM" id="SSF48208">
    <property type="entry name" value="Six-hairpin glycosidases"/>
    <property type="match status" value="1"/>
</dbReference>
<gene>
    <name evidence="6" type="ORF">HGRIS_006682</name>
</gene>
<feature type="compositionally biased region" description="Polar residues" evidence="1">
    <location>
        <begin position="789"/>
        <end position="818"/>
    </location>
</feature>
<dbReference type="PANTHER" id="PTHR31987">
    <property type="entry name" value="GLUTAMINASE A-RELATED"/>
    <property type="match status" value="1"/>
</dbReference>
<feature type="signal peptide" evidence="3">
    <location>
        <begin position="1"/>
        <end position="19"/>
    </location>
</feature>
<dbReference type="Pfam" id="PF16335">
    <property type="entry name" value="GtaA_6_Hairpin"/>
    <property type="match status" value="1"/>
</dbReference>
<evidence type="ECO:0000313" key="7">
    <source>
        <dbReference type="Proteomes" id="UP001556367"/>
    </source>
</evidence>
<organism evidence="6 7">
    <name type="scientific">Hohenbuehelia grisea</name>
    <dbReference type="NCBI Taxonomy" id="104357"/>
    <lineage>
        <taxon>Eukaryota</taxon>
        <taxon>Fungi</taxon>
        <taxon>Dikarya</taxon>
        <taxon>Basidiomycota</taxon>
        <taxon>Agaricomycotina</taxon>
        <taxon>Agaricomycetes</taxon>
        <taxon>Agaricomycetidae</taxon>
        <taxon>Agaricales</taxon>
        <taxon>Pleurotineae</taxon>
        <taxon>Pleurotaceae</taxon>
        <taxon>Hohenbuehelia</taxon>
    </lineage>
</organism>
<feature type="chain" id="PRO_5046420968" description="DUF1793-domain-containing protein" evidence="3">
    <location>
        <begin position="20"/>
        <end position="874"/>
    </location>
</feature>
<dbReference type="InterPro" id="IPR008928">
    <property type="entry name" value="6-hairpin_glycosidase_sf"/>
</dbReference>
<dbReference type="InterPro" id="IPR052743">
    <property type="entry name" value="Glutaminase_GtaA"/>
</dbReference>
<keyword evidence="2" id="KW-1133">Transmembrane helix</keyword>
<dbReference type="EMBL" id="JASNQZ010000010">
    <property type="protein sequence ID" value="KAL0952407.1"/>
    <property type="molecule type" value="Genomic_DNA"/>
</dbReference>
<comment type="caution">
    <text evidence="6">The sequence shown here is derived from an EMBL/GenBank/DDBJ whole genome shotgun (WGS) entry which is preliminary data.</text>
</comment>
<evidence type="ECO:0000256" key="1">
    <source>
        <dbReference type="SAM" id="MobiDB-lite"/>
    </source>
</evidence>
<dbReference type="PANTHER" id="PTHR31987:SF1">
    <property type="entry name" value="GLUTAMINASE A"/>
    <property type="match status" value="1"/>
</dbReference>
<name>A0ABR3JA04_9AGAR</name>
<keyword evidence="3" id="KW-0732">Signal</keyword>
<keyword evidence="2" id="KW-0472">Membrane</keyword>